<feature type="transmembrane region" description="Helical" evidence="5">
    <location>
        <begin position="203"/>
        <end position="224"/>
    </location>
</feature>
<keyword evidence="5" id="KW-0472">Membrane</keyword>
<dbReference type="PANTHER" id="PTHR34820">
    <property type="entry name" value="INNER MEMBRANE PROTEIN YEBZ"/>
    <property type="match status" value="1"/>
</dbReference>
<gene>
    <name evidence="7" type="ORF">KSZ_18190</name>
</gene>
<dbReference type="EMBL" id="BNJJ01000004">
    <property type="protein sequence ID" value="GHO83813.1"/>
    <property type="molecule type" value="Genomic_DNA"/>
</dbReference>
<keyword evidence="3" id="KW-0732">Signal</keyword>
<accession>A0ABQ3VDS3</accession>
<organism evidence="7 8">
    <name type="scientific">Dictyobacter formicarum</name>
    <dbReference type="NCBI Taxonomy" id="2778368"/>
    <lineage>
        <taxon>Bacteria</taxon>
        <taxon>Bacillati</taxon>
        <taxon>Chloroflexota</taxon>
        <taxon>Ktedonobacteria</taxon>
        <taxon>Ktedonobacterales</taxon>
        <taxon>Dictyobacteraceae</taxon>
        <taxon>Dictyobacter</taxon>
    </lineage>
</organism>
<dbReference type="PANTHER" id="PTHR34820:SF4">
    <property type="entry name" value="INNER MEMBRANE PROTEIN YEBZ"/>
    <property type="match status" value="1"/>
</dbReference>
<feature type="domain" description="CopC" evidence="6">
    <location>
        <begin position="2"/>
        <end position="94"/>
    </location>
</feature>
<dbReference type="Proteomes" id="UP000635565">
    <property type="component" value="Unassembled WGS sequence"/>
</dbReference>
<dbReference type="InterPro" id="IPR014756">
    <property type="entry name" value="Ig_E-set"/>
</dbReference>
<dbReference type="Gene3D" id="2.60.40.1220">
    <property type="match status" value="1"/>
</dbReference>
<feature type="transmembrane region" description="Helical" evidence="5">
    <location>
        <begin position="123"/>
        <end position="143"/>
    </location>
</feature>
<keyword evidence="5" id="KW-0812">Transmembrane</keyword>
<keyword evidence="4" id="KW-0186">Copper</keyword>
<evidence type="ECO:0000256" key="4">
    <source>
        <dbReference type="ARBA" id="ARBA00023008"/>
    </source>
</evidence>
<feature type="transmembrane region" description="Helical" evidence="5">
    <location>
        <begin position="262"/>
        <end position="286"/>
    </location>
</feature>
<feature type="transmembrane region" description="Helical" evidence="5">
    <location>
        <begin position="364"/>
        <end position="387"/>
    </location>
</feature>
<feature type="transmembrane region" description="Helical" evidence="5">
    <location>
        <begin position="335"/>
        <end position="357"/>
    </location>
</feature>
<evidence type="ECO:0000313" key="7">
    <source>
        <dbReference type="EMBL" id="GHO83813.1"/>
    </source>
</evidence>
<evidence type="ECO:0000256" key="5">
    <source>
        <dbReference type="SAM" id="Phobius"/>
    </source>
</evidence>
<protein>
    <recommendedName>
        <fullName evidence="6">CopC domain-containing protein</fullName>
    </recommendedName>
</protein>
<keyword evidence="5" id="KW-1133">Transmembrane helix</keyword>
<comment type="subcellular location">
    <subcellularLocation>
        <location evidence="1">Cell envelope</location>
    </subcellularLocation>
</comment>
<evidence type="ECO:0000256" key="3">
    <source>
        <dbReference type="ARBA" id="ARBA00022729"/>
    </source>
</evidence>
<feature type="transmembrane region" description="Helical" evidence="5">
    <location>
        <begin position="298"/>
        <end position="323"/>
    </location>
</feature>
<dbReference type="Pfam" id="PF04234">
    <property type="entry name" value="CopC"/>
    <property type="match status" value="1"/>
</dbReference>
<reference evidence="7 8" key="1">
    <citation type="journal article" date="2021" name="Int. J. Syst. Evol. Microbiol.">
        <title>Reticulibacter mediterranei gen. nov., sp. nov., within the new family Reticulibacteraceae fam. nov., and Ktedonospora formicarum gen. nov., sp. nov., Ktedonobacter robiniae sp. nov., Dictyobacter formicarum sp. nov. and Dictyobacter arantiisoli sp. nov., belonging to the class Ktedonobacteria.</title>
        <authorList>
            <person name="Yabe S."/>
            <person name="Zheng Y."/>
            <person name="Wang C.M."/>
            <person name="Sakai Y."/>
            <person name="Abe K."/>
            <person name="Yokota A."/>
            <person name="Donadio S."/>
            <person name="Cavaletti L."/>
            <person name="Monciardini P."/>
        </authorList>
    </citation>
    <scope>NUCLEOTIDE SEQUENCE [LARGE SCALE GENOMIC DNA]</scope>
    <source>
        <strain evidence="7 8">SOSP1-9</strain>
    </source>
</reference>
<feature type="transmembrane region" description="Helical" evidence="5">
    <location>
        <begin position="231"/>
        <end position="250"/>
    </location>
</feature>
<dbReference type="SUPFAM" id="SSF81296">
    <property type="entry name" value="E set domains"/>
    <property type="match status" value="1"/>
</dbReference>
<evidence type="ECO:0000256" key="2">
    <source>
        <dbReference type="ARBA" id="ARBA00022723"/>
    </source>
</evidence>
<keyword evidence="8" id="KW-1185">Reference proteome</keyword>
<dbReference type="InterPro" id="IPR032694">
    <property type="entry name" value="CopC/D"/>
</dbReference>
<evidence type="ECO:0000313" key="8">
    <source>
        <dbReference type="Proteomes" id="UP000635565"/>
    </source>
</evidence>
<feature type="transmembrane region" description="Helical" evidence="5">
    <location>
        <begin position="164"/>
        <end position="183"/>
    </location>
</feature>
<keyword evidence="2" id="KW-0479">Metal-binding</keyword>
<proteinExistence type="predicted"/>
<name>A0ABQ3VDS3_9CHLR</name>
<sequence length="396" mass="43073">MHASLLRAEPAANSVLAAPPSRLRLTFSEPVQPIGQTITILSPSGQQLAHGAVTISDDQVQMSIDAHTKGSYLVSWQVLSQDTQPVSGKYVFSVGRVAGPWANTGEQEQLPLQYTALQVGIQLLHFLGYALGFGTLAFLWLIIYPLHLPTIEDVQQRLLQLTKYGLGALFLAEPLALLVQSLSLASSQGLSFEVISGLLSTQFGWLLSLRLGAALLLWIGVGVVQQGEKRGVLFACAIGIVLSLIDSLGSHATSSRAPWLSLLAHMIHLMAMGMWVGGLSSLFALWRHQKLFTQRSVLLTRFGYLAATAVAELFISGLVLSWLQIAHISSLFNTIYGRALLIKIIVFLIVVVSIGIYQRVRKQYSLYWLILEAVALIGILVLAGFLLTSSPPLLTR</sequence>
<dbReference type="InterPro" id="IPR014755">
    <property type="entry name" value="Cu-Rt/internalin_Ig-like"/>
</dbReference>
<dbReference type="InterPro" id="IPR007348">
    <property type="entry name" value="CopC_dom"/>
</dbReference>
<evidence type="ECO:0000256" key="1">
    <source>
        <dbReference type="ARBA" id="ARBA00004196"/>
    </source>
</evidence>
<comment type="caution">
    <text evidence="7">The sequence shown here is derived from an EMBL/GenBank/DDBJ whole genome shotgun (WGS) entry which is preliminary data.</text>
</comment>
<evidence type="ECO:0000259" key="6">
    <source>
        <dbReference type="Pfam" id="PF04234"/>
    </source>
</evidence>